<feature type="transmembrane region" description="Helical" evidence="1">
    <location>
        <begin position="81"/>
        <end position="99"/>
    </location>
</feature>
<dbReference type="Proteomes" id="UP000199310">
    <property type="component" value="Unassembled WGS sequence"/>
</dbReference>
<dbReference type="InterPro" id="IPR006860">
    <property type="entry name" value="FecR"/>
</dbReference>
<feature type="domain" description="Protein FecR C-terminal" evidence="3">
    <location>
        <begin position="249"/>
        <end position="311"/>
    </location>
</feature>
<accession>A0A1I0SAX1</accession>
<evidence type="ECO:0000256" key="1">
    <source>
        <dbReference type="SAM" id="Phobius"/>
    </source>
</evidence>
<dbReference type="InterPro" id="IPR012373">
    <property type="entry name" value="Ferrdict_sens_TM"/>
</dbReference>
<dbReference type="PANTHER" id="PTHR30273:SF2">
    <property type="entry name" value="PROTEIN FECR"/>
    <property type="match status" value="1"/>
</dbReference>
<evidence type="ECO:0000313" key="4">
    <source>
        <dbReference type="EMBL" id="SEW53769.1"/>
    </source>
</evidence>
<dbReference type="InterPro" id="IPR032508">
    <property type="entry name" value="FecR_C"/>
</dbReference>
<reference evidence="5" key="1">
    <citation type="submission" date="2016-10" db="EMBL/GenBank/DDBJ databases">
        <authorList>
            <person name="Varghese N."/>
            <person name="Submissions S."/>
        </authorList>
    </citation>
    <scope>NUCLEOTIDE SEQUENCE [LARGE SCALE GENOMIC DNA]</scope>
    <source>
        <strain evidence="5">DSM 3695</strain>
    </source>
</reference>
<dbReference type="Gene3D" id="2.60.120.1440">
    <property type="match status" value="1"/>
</dbReference>
<dbReference type="GO" id="GO:0016989">
    <property type="term" value="F:sigma factor antagonist activity"/>
    <property type="evidence" value="ECO:0007669"/>
    <property type="project" value="TreeGrafter"/>
</dbReference>
<dbReference type="PANTHER" id="PTHR30273">
    <property type="entry name" value="PERIPLASMIC SIGNAL SENSOR AND SIGMA FACTOR ACTIVATOR FECR-RELATED"/>
    <property type="match status" value="1"/>
</dbReference>
<evidence type="ECO:0000313" key="5">
    <source>
        <dbReference type="Proteomes" id="UP000199310"/>
    </source>
</evidence>
<evidence type="ECO:0000259" key="3">
    <source>
        <dbReference type="Pfam" id="PF16344"/>
    </source>
</evidence>
<proteinExistence type="predicted"/>
<protein>
    <submittedName>
        <fullName evidence="4">Ferric-dicitrate binding protein FerR, regulates iron transport through sigma-19</fullName>
    </submittedName>
</protein>
<dbReference type="Pfam" id="PF04773">
    <property type="entry name" value="FecR"/>
    <property type="match status" value="1"/>
</dbReference>
<keyword evidence="1" id="KW-0812">Transmembrane</keyword>
<dbReference type="RefSeq" id="WP_089901083.1">
    <property type="nucleotide sequence ID" value="NZ_FOJG01000002.1"/>
</dbReference>
<organism evidence="4 5">
    <name type="scientific">Chitinophaga arvensicola</name>
    <dbReference type="NCBI Taxonomy" id="29529"/>
    <lineage>
        <taxon>Bacteria</taxon>
        <taxon>Pseudomonadati</taxon>
        <taxon>Bacteroidota</taxon>
        <taxon>Chitinophagia</taxon>
        <taxon>Chitinophagales</taxon>
        <taxon>Chitinophagaceae</taxon>
        <taxon>Chitinophaga</taxon>
    </lineage>
</organism>
<sequence>MDMNNTRLKELLDKYLQGTATEAEISEVDHWYRSFENDPALTAQFSPEQRMALEQLLFLRISRQVEAAEPPVRVGYRSVRWAAAAAVALLIAAGAFYLVRQQTTKPDTTLATITEQTNKNAIKKISLPDGSLLWLNIDSKVRYAKQGRELWLDGEGYFEVAPQQGTPFLVHAGALNINVLGTSFNIDAYTPDAKVTVTVASGKVAVGNEQHQPATLTANQQAVYLPAENQLETNDITAADVSAWTQGQLIFKNARFRDIAQRLERRYDVRIRFASEPIANSVLTARFDANVPFKNVLGMLCDIYGFSYRQEPGKNEYLVFKKGQPAK</sequence>
<keyword evidence="5" id="KW-1185">Reference proteome</keyword>
<dbReference type="AlphaFoldDB" id="A0A1I0SAX1"/>
<gene>
    <name evidence="4" type="ORF">SAMN04488122_5673</name>
</gene>
<feature type="domain" description="FecR protein" evidence="2">
    <location>
        <begin position="116"/>
        <end position="204"/>
    </location>
</feature>
<dbReference type="STRING" id="29529.SAMN04488122_5673"/>
<keyword evidence="1" id="KW-1133">Transmembrane helix</keyword>
<evidence type="ECO:0000259" key="2">
    <source>
        <dbReference type="Pfam" id="PF04773"/>
    </source>
</evidence>
<keyword evidence="1" id="KW-0472">Membrane</keyword>
<dbReference type="PIRSF" id="PIRSF018266">
    <property type="entry name" value="FecR"/>
    <property type="match status" value="1"/>
</dbReference>
<dbReference type="Pfam" id="PF16344">
    <property type="entry name" value="FecR_C"/>
    <property type="match status" value="1"/>
</dbReference>
<name>A0A1I0SAX1_9BACT</name>
<dbReference type="EMBL" id="FOJG01000002">
    <property type="protein sequence ID" value="SEW53769.1"/>
    <property type="molecule type" value="Genomic_DNA"/>
</dbReference>
<dbReference type="Gene3D" id="3.55.50.30">
    <property type="match status" value="1"/>
</dbReference>
<dbReference type="OrthoDB" id="697544at2"/>